<evidence type="ECO:0000256" key="21">
    <source>
        <dbReference type="SAM" id="SignalP"/>
    </source>
</evidence>
<dbReference type="InterPro" id="IPR033113">
    <property type="entry name" value="PLA2_histidine"/>
</dbReference>
<evidence type="ECO:0000256" key="4">
    <source>
        <dbReference type="ARBA" id="ARBA00022723"/>
    </source>
</evidence>
<dbReference type="PANTHER" id="PTHR11716">
    <property type="entry name" value="PHOSPHOLIPASE A2 FAMILY MEMBER"/>
    <property type="match status" value="1"/>
</dbReference>
<keyword evidence="24" id="KW-1185">Reference proteome</keyword>
<dbReference type="PROSITE" id="PS00118">
    <property type="entry name" value="PA2_HIS"/>
    <property type="match status" value="1"/>
</dbReference>
<evidence type="ECO:0000256" key="19">
    <source>
        <dbReference type="RuleBase" id="RU003654"/>
    </source>
</evidence>
<proteinExistence type="inferred from homology"/>
<keyword evidence="4 17" id="KW-0479">Metal-binding</keyword>
<keyword evidence="7 20" id="KW-0443">Lipid metabolism</keyword>
<reference evidence="23" key="2">
    <citation type="submission" date="2025-09" db="UniProtKB">
        <authorList>
            <consortium name="Ensembl"/>
        </authorList>
    </citation>
    <scope>IDENTIFICATION</scope>
</reference>
<gene>
    <name evidence="23" type="primary">PLA2G1B</name>
</gene>
<comment type="catalytic activity">
    <reaction evidence="10">
        <text>1-hexadecanoyl-2-(9Z-octadecenoyl)-sn-glycero-3-phospho-(1'-sn-glycerol) + H2O = 1-hexadecanoyl-sn-glycero-3-phospho-(1'-sn-glycerol) + (9Z)-octadecenoate + H(+)</text>
        <dbReference type="Rhea" id="RHEA:40919"/>
        <dbReference type="ChEBI" id="CHEBI:15377"/>
        <dbReference type="ChEBI" id="CHEBI:15378"/>
        <dbReference type="ChEBI" id="CHEBI:30823"/>
        <dbReference type="ChEBI" id="CHEBI:72841"/>
        <dbReference type="ChEBI" id="CHEBI:75158"/>
    </reaction>
    <physiologicalReaction direction="left-to-right" evidence="10">
        <dbReference type="Rhea" id="RHEA:40920"/>
    </physiologicalReaction>
</comment>
<evidence type="ECO:0000256" key="7">
    <source>
        <dbReference type="ARBA" id="ARBA00023098"/>
    </source>
</evidence>
<keyword evidence="21" id="KW-0732">Signal</keyword>
<feature type="disulfide bond" evidence="18">
    <location>
        <begin position="64"/>
        <end position="125"/>
    </location>
</feature>
<dbReference type="GO" id="GO:0005102">
    <property type="term" value="F:signaling receptor binding"/>
    <property type="evidence" value="ECO:0007669"/>
    <property type="project" value="UniProtKB-ARBA"/>
</dbReference>
<dbReference type="GO" id="GO:0050482">
    <property type="term" value="P:arachidonate secretion"/>
    <property type="evidence" value="ECO:0007669"/>
    <property type="project" value="InterPro"/>
</dbReference>
<dbReference type="PRINTS" id="PR00389">
    <property type="entry name" value="PHPHLIPASEA2"/>
</dbReference>
<feature type="binding site" evidence="17">
    <location>
        <position position="48"/>
    </location>
    <ligand>
        <name>Ca(2+)</name>
        <dbReference type="ChEBI" id="CHEBI:29108"/>
    </ligand>
</feature>
<comment type="catalytic activity">
    <reaction evidence="15">
        <text>1-hexadecanoyl-2-(9Z,12Z-octadecadienoyl)-sn-glycero-3-phosphoethanolamine + H2O = 1-hexadecanoyl-sn-glycero-3-phosphoethanolamine + (9Z,12Z)-octadecadienoate + H(+)</text>
        <dbReference type="Rhea" id="RHEA:40815"/>
        <dbReference type="ChEBI" id="CHEBI:15377"/>
        <dbReference type="ChEBI" id="CHEBI:15378"/>
        <dbReference type="ChEBI" id="CHEBI:30245"/>
        <dbReference type="ChEBI" id="CHEBI:73004"/>
        <dbReference type="ChEBI" id="CHEBI:73008"/>
    </reaction>
    <physiologicalReaction direction="left-to-right" evidence="15">
        <dbReference type="Rhea" id="RHEA:40816"/>
    </physiologicalReaction>
</comment>
<evidence type="ECO:0000256" key="18">
    <source>
        <dbReference type="PIRSR" id="PIRSR601211-3"/>
    </source>
</evidence>
<dbReference type="InterPro" id="IPR033112">
    <property type="entry name" value="PLA2_Asp_AS"/>
</dbReference>
<evidence type="ECO:0000256" key="12">
    <source>
        <dbReference type="ARBA" id="ARBA00048227"/>
    </source>
</evidence>
<keyword evidence="6 17" id="KW-0106">Calcium</keyword>
<feature type="active site" evidence="16">
    <location>
        <position position="68"/>
    </location>
</feature>
<dbReference type="SMART" id="SM00085">
    <property type="entry name" value="PA2c"/>
    <property type="match status" value="1"/>
</dbReference>
<dbReference type="InterPro" id="IPR001211">
    <property type="entry name" value="PLA2"/>
</dbReference>
<dbReference type="Pfam" id="PF00068">
    <property type="entry name" value="Phospholip_A2_1"/>
    <property type="match status" value="1"/>
</dbReference>
<evidence type="ECO:0000256" key="16">
    <source>
        <dbReference type="PIRSR" id="PIRSR601211-1"/>
    </source>
</evidence>
<dbReference type="AlphaFoldDB" id="A0A8C5P9L9"/>
<feature type="binding site" evidence="17">
    <location>
        <position position="50"/>
    </location>
    <ligand>
        <name>Ca(2+)</name>
        <dbReference type="ChEBI" id="CHEBI:29108"/>
    </ligand>
</feature>
<evidence type="ECO:0000256" key="6">
    <source>
        <dbReference type="ARBA" id="ARBA00022837"/>
    </source>
</evidence>
<evidence type="ECO:0000256" key="20">
    <source>
        <dbReference type="RuleBase" id="RU361236"/>
    </source>
</evidence>
<comment type="catalytic activity">
    <reaction evidence="9">
        <text>N,1-dihexadecanoyl-2-(9Z,12Z-octadecadienoyl)-sn-glycero-3-phosphoethanolamine + H2O = N,1-dihexadecanoyl-sn-glycero-3-phosphoethanolamine + (9Z,12Z)-octadecadienoate + H(+)</text>
        <dbReference type="Rhea" id="RHEA:56424"/>
        <dbReference type="ChEBI" id="CHEBI:15377"/>
        <dbReference type="ChEBI" id="CHEBI:15378"/>
        <dbReference type="ChEBI" id="CHEBI:30245"/>
        <dbReference type="ChEBI" id="CHEBI:85334"/>
        <dbReference type="ChEBI" id="CHEBI:85335"/>
    </reaction>
    <physiologicalReaction direction="left-to-right" evidence="9">
        <dbReference type="Rhea" id="RHEA:56425"/>
    </physiologicalReaction>
</comment>
<dbReference type="Proteomes" id="UP000694569">
    <property type="component" value="Unplaced"/>
</dbReference>
<dbReference type="Gene3D" id="1.20.90.10">
    <property type="entry name" value="Phospholipase A2 domain"/>
    <property type="match status" value="1"/>
</dbReference>
<keyword evidence="5 20" id="KW-0378">Hydrolase</keyword>
<name>A0A8C5P9L9_9ANUR</name>
<dbReference type="InterPro" id="IPR036444">
    <property type="entry name" value="PLipase_A2_dom_sf"/>
</dbReference>
<protein>
    <recommendedName>
        <fullName evidence="2 20">Phospholipase A2</fullName>
        <ecNumber evidence="2 20">3.1.1.4</ecNumber>
    </recommendedName>
</protein>
<dbReference type="InterPro" id="IPR016090">
    <property type="entry name" value="PLA2-like_dom"/>
</dbReference>
<dbReference type="EC" id="3.1.1.4" evidence="2 20"/>
<evidence type="ECO:0000313" key="24">
    <source>
        <dbReference type="Proteomes" id="UP000694569"/>
    </source>
</evidence>
<feature type="binding site" evidence="17">
    <location>
        <position position="52"/>
    </location>
    <ligand>
        <name>Ca(2+)</name>
        <dbReference type="ChEBI" id="CHEBI:29108"/>
    </ligand>
</feature>
<evidence type="ECO:0000256" key="3">
    <source>
        <dbReference type="ARBA" id="ARBA00022525"/>
    </source>
</evidence>
<evidence type="ECO:0000256" key="13">
    <source>
        <dbReference type="ARBA" id="ARBA00048373"/>
    </source>
</evidence>
<feature type="disulfide bond" evidence="18">
    <location>
        <begin position="104"/>
        <end position="116"/>
    </location>
</feature>
<evidence type="ECO:0000256" key="15">
    <source>
        <dbReference type="ARBA" id="ARBA00049039"/>
    </source>
</evidence>
<comment type="catalytic activity">
    <reaction evidence="13">
        <text>1-hexadecanoyl-2-(5Z,8Z,11Z,14Z-eicosatetraenoyl)-sn-glycero-3-phosphocholine + H2O = 1-hexadecanoyl-sn-glycero-3-phosphocholine + (5Z,8Z,11Z,14Z)-eicosatetraenoate + H(+)</text>
        <dbReference type="Rhea" id="RHEA:40427"/>
        <dbReference type="ChEBI" id="CHEBI:15377"/>
        <dbReference type="ChEBI" id="CHEBI:15378"/>
        <dbReference type="ChEBI" id="CHEBI:32395"/>
        <dbReference type="ChEBI" id="CHEBI:72998"/>
        <dbReference type="ChEBI" id="CHEBI:73003"/>
    </reaction>
    <physiologicalReaction direction="left-to-right" evidence="13">
        <dbReference type="Rhea" id="RHEA:40428"/>
    </physiologicalReaction>
</comment>
<keyword evidence="8 18" id="KW-1015">Disulfide bond</keyword>
<dbReference type="GO" id="GO:0005543">
    <property type="term" value="F:phospholipid binding"/>
    <property type="evidence" value="ECO:0007669"/>
    <property type="project" value="TreeGrafter"/>
</dbReference>
<evidence type="ECO:0000256" key="2">
    <source>
        <dbReference type="ARBA" id="ARBA00013278"/>
    </source>
</evidence>
<comment type="catalytic activity">
    <reaction evidence="20">
        <text>a 1,2-diacyl-sn-glycero-3-phosphocholine + H2O = a 1-acyl-sn-glycero-3-phosphocholine + a fatty acid + H(+)</text>
        <dbReference type="Rhea" id="RHEA:15801"/>
        <dbReference type="ChEBI" id="CHEBI:15377"/>
        <dbReference type="ChEBI" id="CHEBI:15378"/>
        <dbReference type="ChEBI" id="CHEBI:28868"/>
        <dbReference type="ChEBI" id="CHEBI:57643"/>
        <dbReference type="ChEBI" id="CHEBI:58168"/>
        <dbReference type="EC" id="3.1.1.4"/>
    </reaction>
</comment>
<dbReference type="OrthoDB" id="5841574at2759"/>
<dbReference type="GO" id="GO:0006644">
    <property type="term" value="P:phospholipid metabolic process"/>
    <property type="evidence" value="ECO:0007669"/>
    <property type="project" value="InterPro"/>
</dbReference>
<organism evidence="23 24">
    <name type="scientific">Leptobrachium leishanense</name>
    <name type="common">Leishan spiny toad</name>
    <dbReference type="NCBI Taxonomy" id="445787"/>
    <lineage>
        <taxon>Eukaryota</taxon>
        <taxon>Metazoa</taxon>
        <taxon>Chordata</taxon>
        <taxon>Craniata</taxon>
        <taxon>Vertebrata</taxon>
        <taxon>Euteleostomi</taxon>
        <taxon>Amphibia</taxon>
        <taxon>Batrachia</taxon>
        <taxon>Anura</taxon>
        <taxon>Pelobatoidea</taxon>
        <taxon>Megophryidae</taxon>
        <taxon>Leptobrachium</taxon>
    </lineage>
</organism>
<evidence type="ECO:0000256" key="17">
    <source>
        <dbReference type="PIRSR" id="PIRSR601211-2"/>
    </source>
</evidence>
<feature type="disulfide bond" evidence="18">
    <location>
        <begin position="49"/>
        <end position="65"/>
    </location>
</feature>
<dbReference type="GeneTree" id="ENSGT00940000154885"/>
<comment type="similarity">
    <text evidence="19">Belongs to the phospholipase A2 family.</text>
</comment>
<evidence type="ECO:0000256" key="8">
    <source>
        <dbReference type="ARBA" id="ARBA00023157"/>
    </source>
</evidence>
<evidence type="ECO:0000256" key="1">
    <source>
        <dbReference type="ARBA" id="ARBA00004613"/>
    </source>
</evidence>
<dbReference type="PROSITE" id="PS00119">
    <property type="entry name" value="PA2_ASP"/>
    <property type="match status" value="1"/>
</dbReference>
<evidence type="ECO:0000259" key="22">
    <source>
        <dbReference type="SMART" id="SM00085"/>
    </source>
</evidence>
<feature type="active site" evidence="16">
    <location>
        <position position="119"/>
    </location>
</feature>
<dbReference type="CDD" id="cd00125">
    <property type="entry name" value="PLA2c"/>
    <property type="match status" value="1"/>
</dbReference>
<feature type="binding site" evidence="17">
    <location>
        <position position="69"/>
    </location>
    <ligand>
        <name>Ca(2+)</name>
        <dbReference type="ChEBI" id="CHEBI:29108"/>
    </ligand>
</feature>
<evidence type="ECO:0000313" key="23">
    <source>
        <dbReference type="Ensembl" id="ENSLLEP00000006954.1"/>
    </source>
</evidence>
<feature type="signal peptide" evidence="21">
    <location>
        <begin position="1"/>
        <end position="15"/>
    </location>
</feature>
<dbReference type="PANTHER" id="PTHR11716:SF94">
    <property type="entry name" value="PHOSPHOLIPASE A2"/>
    <property type="match status" value="1"/>
</dbReference>
<evidence type="ECO:0000256" key="14">
    <source>
        <dbReference type="ARBA" id="ARBA00048699"/>
    </source>
</evidence>
<feature type="chain" id="PRO_5034864451" description="Phospholipase A2" evidence="21">
    <location>
        <begin position="16"/>
        <end position="144"/>
    </location>
</feature>
<dbReference type="Ensembl" id="ENSLLET00000007236.1">
    <property type="protein sequence ID" value="ENSLLEP00000006954.1"/>
    <property type="gene ID" value="ENSLLEG00000004392.1"/>
</dbReference>
<accession>A0A8C5P9L9</accession>
<feature type="disulfide bond" evidence="18">
    <location>
        <begin position="71"/>
        <end position="118"/>
    </location>
</feature>
<keyword evidence="3 20" id="KW-0964">Secreted</keyword>
<dbReference type="FunFam" id="1.20.90.10:FF:000011">
    <property type="entry name" value="Phospholipase A(2)"/>
    <property type="match status" value="1"/>
</dbReference>
<comment type="catalytic activity">
    <reaction evidence="14">
        <text>1-hexadecanoyl-2-(9Z-octadecenoyl)-sn-glycero-3-phosphocholine + H2O = 1-hexadecanoyl-sn-glycero-3-phosphocholine + (9Z)-octadecenoate + H(+)</text>
        <dbReference type="Rhea" id="RHEA:38779"/>
        <dbReference type="ChEBI" id="CHEBI:15377"/>
        <dbReference type="ChEBI" id="CHEBI:15378"/>
        <dbReference type="ChEBI" id="CHEBI:30823"/>
        <dbReference type="ChEBI" id="CHEBI:72998"/>
        <dbReference type="ChEBI" id="CHEBI:73001"/>
    </reaction>
    <physiologicalReaction direction="left-to-right" evidence="14">
        <dbReference type="Rhea" id="RHEA:38780"/>
    </physiologicalReaction>
</comment>
<feature type="domain" description="Phospholipase A2-like central" evidence="22">
    <location>
        <begin position="21"/>
        <end position="144"/>
    </location>
</feature>
<evidence type="ECO:0000256" key="11">
    <source>
        <dbReference type="ARBA" id="ARBA00048221"/>
    </source>
</evidence>
<comment type="subcellular location">
    <subcellularLocation>
        <location evidence="1 20">Secreted</location>
    </subcellularLocation>
</comment>
<dbReference type="GO" id="GO:0047498">
    <property type="term" value="F:calcium-dependent phospholipase A2 activity"/>
    <property type="evidence" value="ECO:0007669"/>
    <property type="project" value="TreeGrafter"/>
</dbReference>
<comment type="catalytic activity">
    <reaction evidence="11">
        <text>N-hexadecanoyl-1,2-di-(9Z-octadecenoyl)-sn-glycero-3-phosphoethanolamine + H2O = N-hexadecanoyl-1-(9Z-octadecenoyl)-sn-glycero-3-phosphoethanolamine + (9Z)-octadecenoate + H(+)</text>
        <dbReference type="Rhea" id="RHEA:45424"/>
        <dbReference type="ChEBI" id="CHEBI:15377"/>
        <dbReference type="ChEBI" id="CHEBI:15378"/>
        <dbReference type="ChEBI" id="CHEBI:30823"/>
        <dbReference type="ChEBI" id="CHEBI:78097"/>
        <dbReference type="ChEBI" id="CHEBI:85217"/>
    </reaction>
    <physiologicalReaction direction="left-to-right" evidence="11">
        <dbReference type="Rhea" id="RHEA:45425"/>
    </physiologicalReaction>
</comment>
<dbReference type="GO" id="GO:0005509">
    <property type="term" value="F:calcium ion binding"/>
    <property type="evidence" value="ECO:0007669"/>
    <property type="project" value="InterPro"/>
</dbReference>
<dbReference type="SUPFAM" id="SSF48619">
    <property type="entry name" value="Phospholipase A2, PLA2"/>
    <property type="match status" value="1"/>
</dbReference>
<evidence type="ECO:0000256" key="5">
    <source>
        <dbReference type="ARBA" id="ARBA00022801"/>
    </source>
</evidence>
<sequence length="144" mass="15879">MRFLILLLAVSCISAAANTRALWNFHSLIKCAIPHSEPLKEFNNYGCYCGLGGAGTPKDTLDRCCQVHDNCYSDANRLSSCAGILNNPYTKEYKYTCSGTSITCTSANNACEQFICNCDRTAAICFSRAPYNPAYKDLDKNRNC</sequence>
<evidence type="ECO:0000256" key="10">
    <source>
        <dbReference type="ARBA" id="ARBA00048015"/>
    </source>
</evidence>
<comment type="catalytic activity">
    <reaction evidence="12">
        <text>1,2-dihexadecanoyl-sn-glycero-3-phosphocholine + H2O = 1-hexadecanoyl-sn-glycero-3-phosphocholine + hexadecanoate + H(+)</text>
        <dbReference type="Rhea" id="RHEA:41223"/>
        <dbReference type="ChEBI" id="CHEBI:7896"/>
        <dbReference type="ChEBI" id="CHEBI:15377"/>
        <dbReference type="ChEBI" id="CHEBI:15378"/>
        <dbReference type="ChEBI" id="CHEBI:72998"/>
        <dbReference type="ChEBI" id="CHEBI:72999"/>
    </reaction>
    <physiologicalReaction direction="left-to-right" evidence="12">
        <dbReference type="Rhea" id="RHEA:41224"/>
    </physiologicalReaction>
</comment>
<evidence type="ECO:0000256" key="9">
    <source>
        <dbReference type="ARBA" id="ARBA00047535"/>
    </source>
</evidence>
<dbReference type="GO" id="GO:0016042">
    <property type="term" value="P:lipid catabolic process"/>
    <property type="evidence" value="ECO:0007669"/>
    <property type="project" value="InterPro"/>
</dbReference>
<dbReference type="GO" id="GO:0005576">
    <property type="term" value="C:extracellular region"/>
    <property type="evidence" value="ECO:0007669"/>
    <property type="project" value="UniProtKB-SubCell"/>
</dbReference>
<feature type="disulfide bond" evidence="18">
    <location>
        <begin position="81"/>
        <end position="111"/>
    </location>
</feature>
<comment type="cofactor">
    <cofactor evidence="17">
        <name>Ca(2+)</name>
        <dbReference type="ChEBI" id="CHEBI:29108"/>
    </cofactor>
    <text evidence="17">Binds 1 Ca(2+) ion per subunit.</text>
</comment>
<reference evidence="23" key="1">
    <citation type="submission" date="2025-08" db="UniProtKB">
        <authorList>
            <consortium name="Ensembl"/>
        </authorList>
    </citation>
    <scope>IDENTIFICATION</scope>
</reference>